<dbReference type="Proteomes" id="UP001278050">
    <property type="component" value="Unassembled WGS sequence"/>
</dbReference>
<keyword evidence="4" id="KW-1185">Reference proteome</keyword>
<dbReference type="Proteomes" id="UP000182413">
    <property type="component" value="Unassembled WGS sequence"/>
</dbReference>
<evidence type="ECO:0000313" key="3">
    <source>
        <dbReference type="Proteomes" id="UP000182413"/>
    </source>
</evidence>
<evidence type="ECO:0000313" key="2">
    <source>
        <dbReference type="EMBL" id="SDE25965.1"/>
    </source>
</evidence>
<reference evidence="2 3" key="1">
    <citation type="submission" date="2016-10" db="EMBL/GenBank/DDBJ databases">
        <authorList>
            <person name="de Groot N.N."/>
        </authorList>
    </citation>
    <scope>NUCLEOTIDE SEQUENCE [LARGE SCALE GENOMIC DNA]</scope>
    <source>
        <strain evidence="2 3">JCM 10630</strain>
    </source>
</reference>
<organism evidence="2 3">
    <name type="scientific">Ectopseudomonas alcaliphila</name>
    <dbReference type="NCBI Taxonomy" id="101564"/>
    <lineage>
        <taxon>Bacteria</taxon>
        <taxon>Pseudomonadati</taxon>
        <taxon>Pseudomonadota</taxon>
        <taxon>Gammaproteobacteria</taxon>
        <taxon>Pseudomonadales</taxon>
        <taxon>Pseudomonadaceae</taxon>
        <taxon>Ectopseudomonas</taxon>
    </lineage>
</organism>
<dbReference type="PANTHER" id="PTHR35564">
    <property type="match status" value="1"/>
</dbReference>
<dbReference type="AlphaFoldDB" id="A0A1G7BI74"/>
<dbReference type="InterPro" id="IPR010732">
    <property type="entry name" value="T6SS_TssG-like"/>
</dbReference>
<dbReference type="RefSeq" id="WP_074677244.1">
    <property type="nucleotide sequence ID" value="NZ_CBCSET010000003.1"/>
</dbReference>
<protein>
    <submittedName>
        <fullName evidence="1">Type VI secretion system baseplate subunit TssG</fullName>
    </submittedName>
    <submittedName>
        <fullName evidence="2">Type VI secretion system protein ImpH</fullName>
    </submittedName>
</protein>
<reference evidence="1 4" key="2">
    <citation type="submission" date="2023-11" db="EMBL/GenBank/DDBJ databases">
        <title>MicrobeMod: A computational toolkit for identifying prokaryotic methylation and restriction-modification with nanopore sequencing.</title>
        <authorList>
            <person name="Crits-Christoph A."/>
            <person name="Kang S.C."/>
            <person name="Lee H."/>
            <person name="Ostrov N."/>
        </authorList>
    </citation>
    <scope>NUCLEOTIDE SEQUENCE [LARGE SCALE GENOMIC DNA]</scope>
    <source>
        <strain evidence="1 4">ATCC BAA-571</strain>
    </source>
</reference>
<dbReference type="NCBIfam" id="TIGR03347">
    <property type="entry name" value="VI_chp_1"/>
    <property type="match status" value="1"/>
</dbReference>
<gene>
    <name evidence="1" type="primary">tssG</name>
    <name evidence="2" type="ORF">SAMN05216575_102231</name>
    <name evidence="1" type="ORF">SIM71_13900</name>
</gene>
<dbReference type="EMBL" id="JAWXXP010000001">
    <property type="protein sequence ID" value="MDX5993159.1"/>
    <property type="molecule type" value="Genomic_DNA"/>
</dbReference>
<evidence type="ECO:0000313" key="4">
    <source>
        <dbReference type="Proteomes" id="UP001278050"/>
    </source>
</evidence>
<dbReference type="PANTHER" id="PTHR35564:SF4">
    <property type="entry name" value="CYTOPLASMIC PROTEIN"/>
    <property type="match status" value="1"/>
</dbReference>
<dbReference type="EMBL" id="FNAE01000002">
    <property type="protein sequence ID" value="SDE25965.1"/>
    <property type="molecule type" value="Genomic_DNA"/>
</dbReference>
<evidence type="ECO:0000313" key="1">
    <source>
        <dbReference type="EMBL" id="MDX5993159.1"/>
    </source>
</evidence>
<proteinExistence type="predicted"/>
<accession>A0A1G7BI74</accession>
<name>A0A1G7BI74_9GAMM</name>
<sequence>MESPTRPSSEPVDTLVQMQAQPWEYDFFQALRRIENEHPHLPRLGRSRRLADDPLRLGQRQEGSFAPATLAGVTPASDERPARLEQYFFGLGGPNGPLPLHLTEYVRERQRNHADSTSKHFLDLFHHRLLTLFYRAWAEARPTVSHDRPDDDYWSARLAAFSGRGMPSLRQRGLLDDAAKLHFSGHLAAQTRYPDGLKAILADYFGVPVQIEEYAGSWLRLPERTRLGVESSQLGVDFCLGSQVWDRQHSFRICFGPLTLEQYNAMLPDGESFAALVAWVAEYQGDELDWQLNLVLQREEVPALCLNGQARLGYTTWLGQPQHDARDLVLARHHAAATPPADQSRRASHG</sequence>
<dbReference type="Pfam" id="PF06996">
    <property type="entry name" value="T6SS_TssG"/>
    <property type="match status" value="1"/>
</dbReference>
<dbReference type="OrthoDB" id="1523296at2"/>